<dbReference type="OrthoDB" id="2435352at2"/>
<dbReference type="InterPro" id="IPR025616">
    <property type="entry name" value="YpjP"/>
</dbReference>
<dbReference type="EMBL" id="RCHR01000005">
    <property type="protein sequence ID" value="RLL42700.1"/>
    <property type="molecule type" value="Genomic_DNA"/>
</dbReference>
<reference evidence="1 2" key="1">
    <citation type="submission" date="2018-10" db="EMBL/GenBank/DDBJ databases">
        <title>Oceanobacillus sp. YLB-02 draft genome.</title>
        <authorList>
            <person name="Yu L."/>
        </authorList>
    </citation>
    <scope>NUCLEOTIDE SEQUENCE [LARGE SCALE GENOMIC DNA]</scope>
    <source>
        <strain evidence="1 2">YLB-02</strain>
    </source>
</reference>
<proteinExistence type="predicted"/>
<gene>
    <name evidence="1" type="ORF">D8M04_14185</name>
</gene>
<dbReference type="RefSeq" id="WP_121524067.1">
    <property type="nucleotide sequence ID" value="NZ_RCHR01000005.1"/>
</dbReference>
<evidence type="ECO:0008006" key="3">
    <source>
        <dbReference type="Google" id="ProtNLM"/>
    </source>
</evidence>
<name>A0A498D5J4_9BACI</name>
<accession>A0A498D5J4</accession>
<evidence type="ECO:0000313" key="2">
    <source>
        <dbReference type="Proteomes" id="UP000270219"/>
    </source>
</evidence>
<comment type="caution">
    <text evidence="1">The sequence shown here is derived from an EMBL/GenBank/DDBJ whole genome shotgun (WGS) entry which is preliminary data.</text>
</comment>
<dbReference type="Proteomes" id="UP000270219">
    <property type="component" value="Unassembled WGS sequence"/>
</dbReference>
<protein>
    <recommendedName>
        <fullName evidence="3">Cell division protein FtsK</fullName>
    </recommendedName>
</protein>
<keyword evidence="2" id="KW-1185">Reference proteome</keyword>
<organism evidence="1 2">
    <name type="scientific">Oceanobacillus piezotolerans</name>
    <dbReference type="NCBI Taxonomy" id="2448030"/>
    <lineage>
        <taxon>Bacteria</taxon>
        <taxon>Bacillati</taxon>
        <taxon>Bacillota</taxon>
        <taxon>Bacilli</taxon>
        <taxon>Bacillales</taxon>
        <taxon>Bacillaceae</taxon>
        <taxon>Oceanobacillus</taxon>
    </lineage>
</organism>
<dbReference type="Pfam" id="PF14005">
    <property type="entry name" value="YpjP"/>
    <property type="match status" value="1"/>
</dbReference>
<dbReference type="AlphaFoldDB" id="A0A498D5J4"/>
<sequence length="201" mass="23702">MKLWMRKFLVALITVATLGMYTPAYLLDVEAEDKNDNFSESGDNNANAVVKVREAQEASLPIEENRFSETYLINDMTEKAKEQTMMKFGPRMQEQVEDEFDHFILPTIETVLESIIKQAGEDSKYLRMTETPAKGYGERIFHVYNEESKEDIARFHIRRDNRPQEGYYFNFHYHLSNDGFRTHHQIGEIYWDKNTPPKWMA</sequence>
<evidence type="ECO:0000313" key="1">
    <source>
        <dbReference type="EMBL" id="RLL42700.1"/>
    </source>
</evidence>